<comment type="caution">
    <text evidence="1">The sequence shown here is derived from an EMBL/GenBank/DDBJ whole genome shotgun (WGS) entry which is preliminary data.</text>
</comment>
<protein>
    <recommendedName>
        <fullName evidence="3">THIF-type NAD/FAD binding fold domain-containing protein</fullName>
    </recommendedName>
</protein>
<dbReference type="Proteomes" id="UP001221142">
    <property type="component" value="Unassembled WGS sequence"/>
</dbReference>
<proteinExistence type="predicted"/>
<evidence type="ECO:0000313" key="1">
    <source>
        <dbReference type="EMBL" id="KAJ7644240.1"/>
    </source>
</evidence>
<name>A0AAD7CBV1_9AGAR</name>
<keyword evidence="2" id="KW-1185">Reference proteome</keyword>
<accession>A0AAD7CBV1</accession>
<dbReference type="GO" id="GO:0008641">
    <property type="term" value="F:ubiquitin-like modifier activating enzyme activity"/>
    <property type="evidence" value="ECO:0007669"/>
    <property type="project" value="InterPro"/>
</dbReference>
<organism evidence="1 2">
    <name type="scientific">Roridomyces roridus</name>
    <dbReference type="NCBI Taxonomy" id="1738132"/>
    <lineage>
        <taxon>Eukaryota</taxon>
        <taxon>Fungi</taxon>
        <taxon>Dikarya</taxon>
        <taxon>Basidiomycota</taxon>
        <taxon>Agaricomycotina</taxon>
        <taxon>Agaricomycetes</taxon>
        <taxon>Agaricomycetidae</taxon>
        <taxon>Agaricales</taxon>
        <taxon>Marasmiineae</taxon>
        <taxon>Mycenaceae</taxon>
        <taxon>Roridomyces</taxon>
    </lineage>
</organism>
<sequence>MGKPFYAGGTYGLFGYIFCDLLQHDYVAPHDRSVPKEAQKNIKHSAIYPPLSEALVHRWSALTKRQTKELNPAVVFAILALWEHQKTRGELPAGPADVAALQSTANGLVSSADVNKQVLTTIPAELIQSLADTARHECSPICAIVGGMLAQDILKTLAARDPPIANFFTFDGSTGAGTVCRMSMP</sequence>
<gene>
    <name evidence="1" type="ORF">FB45DRAFT_291915</name>
</gene>
<dbReference type="Gene3D" id="3.40.50.720">
    <property type="entry name" value="NAD(P)-binding Rossmann-like Domain"/>
    <property type="match status" value="1"/>
</dbReference>
<dbReference type="SUPFAM" id="SSF69572">
    <property type="entry name" value="Activating enzymes of the ubiquitin-like proteins"/>
    <property type="match status" value="1"/>
</dbReference>
<dbReference type="InterPro" id="IPR035985">
    <property type="entry name" value="Ubiquitin-activating_enz"/>
</dbReference>
<evidence type="ECO:0008006" key="3">
    <source>
        <dbReference type="Google" id="ProtNLM"/>
    </source>
</evidence>
<dbReference type="AlphaFoldDB" id="A0AAD7CBV1"/>
<evidence type="ECO:0000313" key="2">
    <source>
        <dbReference type="Proteomes" id="UP001221142"/>
    </source>
</evidence>
<reference evidence="1" key="1">
    <citation type="submission" date="2023-03" db="EMBL/GenBank/DDBJ databases">
        <title>Massive genome expansion in bonnet fungi (Mycena s.s.) driven by repeated elements and novel gene families across ecological guilds.</title>
        <authorList>
            <consortium name="Lawrence Berkeley National Laboratory"/>
            <person name="Harder C.B."/>
            <person name="Miyauchi S."/>
            <person name="Viragh M."/>
            <person name="Kuo A."/>
            <person name="Thoen E."/>
            <person name="Andreopoulos B."/>
            <person name="Lu D."/>
            <person name="Skrede I."/>
            <person name="Drula E."/>
            <person name="Henrissat B."/>
            <person name="Morin E."/>
            <person name="Kohler A."/>
            <person name="Barry K."/>
            <person name="LaButti K."/>
            <person name="Morin E."/>
            <person name="Salamov A."/>
            <person name="Lipzen A."/>
            <person name="Mereny Z."/>
            <person name="Hegedus B."/>
            <person name="Baldrian P."/>
            <person name="Stursova M."/>
            <person name="Weitz H."/>
            <person name="Taylor A."/>
            <person name="Grigoriev I.V."/>
            <person name="Nagy L.G."/>
            <person name="Martin F."/>
            <person name="Kauserud H."/>
        </authorList>
    </citation>
    <scope>NUCLEOTIDE SEQUENCE</scope>
    <source>
        <strain evidence="1">9284</strain>
    </source>
</reference>
<dbReference type="EMBL" id="JARKIF010000003">
    <property type="protein sequence ID" value="KAJ7644240.1"/>
    <property type="molecule type" value="Genomic_DNA"/>
</dbReference>